<dbReference type="Gene3D" id="1.20.1250.20">
    <property type="entry name" value="MFS general substrate transporter like domains"/>
    <property type="match status" value="1"/>
</dbReference>
<evidence type="ECO:0000313" key="7">
    <source>
        <dbReference type="EMBL" id="MER6985066.1"/>
    </source>
</evidence>
<evidence type="ECO:0000256" key="3">
    <source>
        <dbReference type="ARBA" id="ARBA00022989"/>
    </source>
</evidence>
<comment type="subcellular location">
    <subcellularLocation>
        <location evidence="1">Cell membrane</location>
        <topology evidence="1">Multi-pass membrane protein</topology>
    </subcellularLocation>
</comment>
<dbReference type="InterPro" id="IPR052714">
    <property type="entry name" value="MFS_Exporter"/>
</dbReference>
<feature type="transmembrane region" description="Helical" evidence="5">
    <location>
        <begin position="23"/>
        <end position="41"/>
    </location>
</feature>
<dbReference type="Pfam" id="PF07690">
    <property type="entry name" value="MFS_1"/>
    <property type="match status" value="1"/>
</dbReference>
<evidence type="ECO:0000313" key="8">
    <source>
        <dbReference type="Proteomes" id="UP001458415"/>
    </source>
</evidence>
<feature type="domain" description="Major facilitator superfamily (MFS) profile" evidence="6">
    <location>
        <begin position="22"/>
        <end position="255"/>
    </location>
</feature>
<dbReference type="PROSITE" id="PS50850">
    <property type="entry name" value="MFS"/>
    <property type="match status" value="1"/>
</dbReference>
<dbReference type="SUPFAM" id="SSF103473">
    <property type="entry name" value="MFS general substrate transporter"/>
    <property type="match status" value="1"/>
</dbReference>
<proteinExistence type="predicted"/>
<accession>A0ABV1WMT9</accession>
<evidence type="ECO:0000256" key="4">
    <source>
        <dbReference type="ARBA" id="ARBA00023136"/>
    </source>
</evidence>
<dbReference type="PANTHER" id="PTHR23531">
    <property type="entry name" value="QUINOLENE RESISTANCE PROTEIN NORA"/>
    <property type="match status" value="1"/>
</dbReference>
<dbReference type="Proteomes" id="UP001458415">
    <property type="component" value="Unassembled WGS sequence"/>
</dbReference>
<comment type="caution">
    <text evidence="7">The sequence shown here is derived from an EMBL/GenBank/DDBJ whole genome shotgun (WGS) entry which is preliminary data.</text>
</comment>
<feature type="transmembrane region" description="Helical" evidence="5">
    <location>
        <begin position="113"/>
        <end position="137"/>
    </location>
</feature>
<gene>
    <name evidence="7" type="ORF">ABT317_51075</name>
</gene>
<evidence type="ECO:0000256" key="5">
    <source>
        <dbReference type="SAM" id="Phobius"/>
    </source>
</evidence>
<feature type="non-terminal residue" evidence="7">
    <location>
        <position position="255"/>
    </location>
</feature>
<feature type="transmembrane region" description="Helical" evidence="5">
    <location>
        <begin position="149"/>
        <end position="172"/>
    </location>
</feature>
<dbReference type="PANTHER" id="PTHR23531:SF1">
    <property type="entry name" value="QUINOLENE RESISTANCE PROTEIN NORA"/>
    <property type="match status" value="1"/>
</dbReference>
<dbReference type="EMBL" id="JBEPCU010002183">
    <property type="protein sequence ID" value="MER6985066.1"/>
    <property type="molecule type" value="Genomic_DNA"/>
</dbReference>
<keyword evidence="8" id="KW-1185">Reference proteome</keyword>
<dbReference type="InterPro" id="IPR036259">
    <property type="entry name" value="MFS_trans_sf"/>
</dbReference>
<keyword evidence="4 5" id="KW-0472">Membrane</keyword>
<evidence type="ECO:0000256" key="1">
    <source>
        <dbReference type="ARBA" id="ARBA00004651"/>
    </source>
</evidence>
<feature type="transmembrane region" description="Helical" evidence="5">
    <location>
        <begin position="61"/>
        <end position="82"/>
    </location>
</feature>
<evidence type="ECO:0000259" key="6">
    <source>
        <dbReference type="PROSITE" id="PS50850"/>
    </source>
</evidence>
<name>A0ABV1WMT9_9ACTN</name>
<reference evidence="7 8" key="1">
    <citation type="submission" date="2024-06" db="EMBL/GenBank/DDBJ databases">
        <title>The Natural Products Discovery Center: Release of the First 8490 Sequenced Strains for Exploring Actinobacteria Biosynthetic Diversity.</title>
        <authorList>
            <person name="Kalkreuter E."/>
            <person name="Kautsar S.A."/>
            <person name="Yang D."/>
            <person name="Bader C.D."/>
            <person name="Teijaro C.N."/>
            <person name="Fluegel L."/>
            <person name="Davis C.M."/>
            <person name="Simpson J.R."/>
            <person name="Lauterbach L."/>
            <person name="Steele A.D."/>
            <person name="Gui C."/>
            <person name="Meng S."/>
            <person name="Li G."/>
            <person name="Viehrig K."/>
            <person name="Ye F."/>
            <person name="Su P."/>
            <person name="Kiefer A.F."/>
            <person name="Nichols A."/>
            <person name="Cepeda A.J."/>
            <person name="Yan W."/>
            <person name="Fan B."/>
            <person name="Jiang Y."/>
            <person name="Adhikari A."/>
            <person name="Zheng C.-J."/>
            <person name="Schuster L."/>
            <person name="Cowan T.M."/>
            <person name="Smanski M.J."/>
            <person name="Chevrette M.G."/>
            <person name="De Carvalho L.P.S."/>
            <person name="Shen B."/>
        </authorList>
    </citation>
    <scope>NUCLEOTIDE SEQUENCE [LARGE SCALE GENOMIC DNA]</scope>
    <source>
        <strain evidence="7 8">NPDC000634</strain>
    </source>
</reference>
<evidence type="ECO:0000256" key="2">
    <source>
        <dbReference type="ARBA" id="ARBA00022692"/>
    </source>
</evidence>
<dbReference type="InterPro" id="IPR020846">
    <property type="entry name" value="MFS_dom"/>
</dbReference>
<organism evidence="7 8">
    <name type="scientific">Streptomyces carpinensis</name>
    <dbReference type="NCBI Taxonomy" id="66369"/>
    <lineage>
        <taxon>Bacteria</taxon>
        <taxon>Bacillati</taxon>
        <taxon>Actinomycetota</taxon>
        <taxon>Actinomycetes</taxon>
        <taxon>Kitasatosporales</taxon>
        <taxon>Streptomycetaceae</taxon>
        <taxon>Streptomyces</taxon>
    </lineage>
</organism>
<protein>
    <submittedName>
        <fullName evidence="7">MFS transporter</fullName>
    </submittedName>
</protein>
<feature type="transmembrane region" description="Helical" evidence="5">
    <location>
        <begin position="89"/>
        <end position="107"/>
    </location>
</feature>
<sequence length="255" mass="25349">MTEPLDSTPSALVARPALLTRPLLLRFVSILGGSTSFYLLLSAVPRYASTGDRGGGGGAAGLATGALMLATVAGELATPVLVRRFGYRVVLAVGLGLMGAPALALPISREPGWIVAVCLLRGLGFAFTVVAGGGLTASLIPAERRSEGLAVTGLVSGVPSLVALPLGVWLAAHAGYGVVFTAGAVAALAAIPTVPGLPDRIRNSGRSVGITEALRTAELLRPAVVFAVSAVAAGIVVTFLPLAVPASATGLVATA</sequence>
<keyword evidence="2 5" id="KW-0812">Transmembrane</keyword>
<feature type="transmembrane region" description="Helical" evidence="5">
    <location>
        <begin position="219"/>
        <end position="244"/>
    </location>
</feature>
<feature type="transmembrane region" description="Helical" evidence="5">
    <location>
        <begin position="178"/>
        <end position="198"/>
    </location>
</feature>
<dbReference type="InterPro" id="IPR011701">
    <property type="entry name" value="MFS"/>
</dbReference>
<keyword evidence="3 5" id="KW-1133">Transmembrane helix</keyword>